<sequence>MHLLYIPWPEVQAVAARRRTRLPSDVADATACPLFLPESSRCMQATQRGTFIVDTSSCNLPMLTVLTTSSCLFEFLH</sequence>
<evidence type="ECO:0000313" key="1">
    <source>
        <dbReference type="EMBL" id="KAI5080505.1"/>
    </source>
</evidence>
<comment type="caution">
    <text evidence="1">The sequence shown here is derived from an EMBL/GenBank/DDBJ whole genome shotgun (WGS) entry which is preliminary data.</text>
</comment>
<dbReference type="EMBL" id="JABFUD020000004">
    <property type="protein sequence ID" value="KAI5080505.1"/>
    <property type="molecule type" value="Genomic_DNA"/>
</dbReference>
<gene>
    <name evidence="1" type="ORF">GOP47_0003688</name>
</gene>
<organism evidence="1 2">
    <name type="scientific">Adiantum capillus-veneris</name>
    <name type="common">Maidenhair fern</name>
    <dbReference type="NCBI Taxonomy" id="13818"/>
    <lineage>
        <taxon>Eukaryota</taxon>
        <taxon>Viridiplantae</taxon>
        <taxon>Streptophyta</taxon>
        <taxon>Embryophyta</taxon>
        <taxon>Tracheophyta</taxon>
        <taxon>Polypodiopsida</taxon>
        <taxon>Polypodiidae</taxon>
        <taxon>Polypodiales</taxon>
        <taxon>Pteridineae</taxon>
        <taxon>Pteridaceae</taxon>
        <taxon>Vittarioideae</taxon>
        <taxon>Adiantum</taxon>
    </lineage>
</organism>
<accession>A0A9D4V633</accession>
<reference evidence="1" key="1">
    <citation type="submission" date="2021-01" db="EMBL/GenBank/DDBJ databases">
        <title>Adiantum capillus-veneris genome.</title>
        <authorList>
            <person name="Fang Y."/>
            <person name="Liao Q."/>
        </authorList>
    </citation>
    <scope>NUCLEOTIDE SEQUENCE</scope>
    <source>
        <strain evidence="1">H3</strain>
        <tissue evidence="1">Leaf</tissue>
    </source>
</reference>
<protein>
    <submittedName>
        <fullName evidence="1">Uncharacterized protein</fullName>
    </submittedName>
</protein>
<proteinExistence type="predicted"/>
<evidence type="ECO:0000313" key="2">
    <source>
        <dbReference type="Proteomes" id="UP000886520"/>
    </source>
</evidence>
<dbReference type="AlphaFoldDB" id="A0A9D4V633"/>
<dbReference type="Proteomes" id="UP000886520">
    <property type="component" value="Chromosome 4"/>
</dbReference>
<name>A0A9D4V633_ADICA</name>
<keyword evidence="2" id="KW-1185">Reference proteome</keyword>